<dbReference type="Pfam" id="PF25204">
    <property type="entry name" value="DAAF9_2"/>
    <property type="match status" value="1"/>
</dbReference>
<feature type="domain" description="DAAF9" evidence="5">
    <location>
        <begin position="765"/>
        <end position="979"/>
    </location>
</feature>
<organism evidence="6 7">
    <name type="scientific">Schistosoma margrebowiei</name>
    <dbReference type="NCBI Taxonomy" id="48269"/>
    <lineage>
        <taxon>Eukaryota</taxon>
        <taxon>Metazoa</taxon>
        <taxon>Spiralia</taxon>
        <taxon>Lophotrochozoa</taxon>
        <taxon>Platyhelminthes</taxon>
        <taxon>Trematoda</taxon>
        <taxon>Digenea</taxon>
        <taxon>Strigeidida</taxon>
        <taxon>Schistosomatoidea</taxon>
        <taxon>Schistosomatidae</taxon>
        <taxon>Schistosoma</taxon>
    </lineage>
</organism>
<reference evidence="7" key="1">
    <citation type="submission" date="2023-11" db="UniProtKB">
        <authorList>
            <consortium name="WormBaseParasite"/>
        </authorList>
    </citation>
    <scope>IDENTIFICATION</scope>
</reference>
<keyword evidence="1" id="KW-0732">Signal</keyword>
<feature type="domain" description="DAAF9 CobW C-like" evidence="4">
    <location>
        <begin position="992"/>
        <end position="1053"/>
    </location>
</feature>
<dbReference type="PANTHER" id="PTHR33664">
    <property type="entry name" value="RCG26366"/>
    <property type="match status" value="1"/>
</dbReference>
<feature type="chain" id="PRO_5041639748" description="WW domain-containing protein" evidence="1">
    <location>
        <begin position="20"/>
        <end position="1190"/>
    </location>
</feature>
<protein>
    <recommendedName>
        <fullName evidence="8">WW domain-containing protein</fullName>
    </recommendedName>
</protein>
<dbReference type="Pfam" id="PF23319">
    <property type="entry name" value="CobW_C_DAAF9"/>
    <property type="match status" value="1"/>
</dbReference>
<evidence type="ECO:0000313" key="7">
    <source>
        <dbReference type="WBParaSite" id="SMRG1_39490.1"/>
    </source>
</evidence>
<feature type="signal peptide" evidence="1">
    <location>
        <begin position="1"/>
        <end position="19"/>
    </location>
</feature>
<dbReference type="Pfam" id="PF23318">
    <property type="entry name" value="DUF7085"/>
    <property type="match status" value="1"/>
</dbReference>
<dbReference type="AlphaFoldDB" id="A0AA84ZNK4"/>
<dbReference type="InterPro" id="IPR040342">
    <property type="entry name" value="DNAAF9"/>
</dbReference>
<evidence type="ECO:0000259" key="5">
    <source>
        <dbReference type="Pfam" id="PF25204"/>
    </source>
</evidence>
<dbReference type="InterPro" id="IPR056414">
    <property type="entry name" value="DAAF9_CobW_C"/>
</dbReference>
<dbReference type="PANTHER" id="PTHR33664:SF1">
    <property type="entry name" value="DYNEIN AXONEMAL ASSEMBLY FACTOR 9"/>
    <property type="match status" value="1"/>
</dbReference>
<dbReference type="Proteomes" id="UP000050790">
    <property type="component" value="Unassembled WGS sequence"/>
</dbReference>
<proteinExistence type="predicted"/>
<evidence type="ECO:0000313" key="6">
    <source>
        <dbReference type="Proteomes" id="UP000050790"/>
    </source>
</evidence>
<accession>A0AA84ZNK4</accession>
<name>A0AA84ZNK4_9TREM</name>
<evidence type="ECO:0008006" key="8">
    <source>
        <dbReference type="Google" id="ProtNLM"/>
    </source>
</evidence>
<evidence type="ECO:0000259" key="4">
    <source>
        <dbReference type="Pfam" id="PF23319"/>
    </source>
</evidence>
<evidence type="ECO:0000259" key="3">
    <source>
        <dbReference type="Pfam" id="PF23318"/>
    </source>
</evidence>
<dbReference type="InterPro" id="IPR057478">
    <property type="entry name" value="DAAF9_2"/>
</dbReference>
<sequence length="1190" mass="137325">MVTRLSLFLVCLFEGSVMAASYLLFNAYEVNCGDLTECKHELDILEDMFLCIRLNEVILYCNFASFSLISPYVSHWPNLRIHYVNENYMIDPEKHEDVKISVFESTLSNFKRIIIPYTDPQSNRNKMFNKLMIEDWPLVQSYAYDIRRQLSREFFTLSREVIDVGDSLRQLTERIDPVFIECFVSKTIISFATSFEFALRTIDSTYQFNQSQELTEKQIEGLTSIYKYSNKRDNDHIKKCICPPFLLYGINTTKNYLKFPYTLSLKTHRNDNIHMIIHGSEQTVGISCERTYFMQKSIKSDNKQNTLLKTLIEIYLHIINAVAMLINQIKTTLTDLDEIATKVKEGIEKKINFVKYDKIDIEFEYVHGKRSEAVHLITLLVRIYDIQNEDGQTVGSMGFKDTLLISSLKLNTILISRNVINLTENIPYVCYWTPIEEFLKEIDGREKCLLNGELEIVTIPVGNMCPSLINCICYHNRIILYGKRHGVSVLEPKKINHFRSSDTSQPDLIELQFNPNIFKNANESVSPYLYSALLEEIDETDPHTSIWLIVKQRSKIRRLLIKNVFPVWRSTGLLEVPSNKPNHCATKASFISHHLEQEFSKTTSNDNTLSGKKLDEKSEFKDEDCNLFMAQLLTHQPSTKHWIQIFRDELSHVEASVCFNVPIPTANTCANLCLKCGINPQSYMIMEHGQKVDWNYIINEAVIGTNIQVYNKYKETPFNVKNRVPNDHLEISKLQFKETNSSDNRNFNCTKLASSLTMLKNPLTITVICGPPGSRKELVVANILNFVKECIEWIEIKPNNSDEITTSLHNALLRYCEIQCKINNGNGLKPRCHGILLCPDIIGSREILASIAELHQKLEVNENSTLIKIGCVATCVDLRMAIMDNGRMTFPGVLELIAEGWTNYLLLTGPPKSNQVNATKMGVPFTEIEELLHSVNPRLSHLFIPDGKTENSHTLEALMDENEFSNPTLQRARLLSYPSLCTLSPPSPRLRNITLHFNQQLDRKLFINALNGIFKDLKPWPFHGNIYTLCGQIAFVDDSSKLYELDYVTLSGINCLYQVNKKSNRNDKPYWLTCTIADSSNNLENSNELNNLFADWIRETIAKYEKPRELIKRSDLTEEDFNKIHERYHLYPLPQGWYYTGTYYVNMDGEKLFQHPSYNQFIEEYIEGENTKIEARNARLRCHPVPELFS</sequence>
<evidence type="ECO:0000259" key="2">
    <source>
        <dbReference type="Pfam" id="PF23281"/>
    </source>
</evidence>
<dbReference type="WBParaSite" id="SMRG1_39490.1">
    <property type="protein sequence ID" value="SMRG1_39490.1"/>
    <property type="gene ID" value="SMRG1_39490"/>
</dbReference>
<dbReference type="InterPro" id="IPR055512">
    <property type="entry name" value="DUF7085"/>
</dbReference>
<dbReference type="Pfam" id="PF23281">
    <property type="entry name" value="DAAF9_N"/>
    <property type="match status" value="1"/>
</dbReference>
<feature type="domain" description="DUF7085" evidence="3">
    <location>
        <begin position="429"/>
        <end position="594"/>
    </location>
</feature>
<feature type="domain" description="DAAF9 N-terminal" evidence="2">
    <location>
        <begin position="14"/>
        <end position="172"/>
    </location>
</feature>
<dbReference type="InterPro" id="IPR056498">
    <property type="entry name" value="DAAF9_N"/>
</dbReference>
<evidence type="ECO:0000256" key="1">
    <source>
        <dbReference type="SAM" id="SignalP"/>
    </source>
</evidence>